<sequence length="261" mass="27253">MTPSDASVRVHADAELLAKSVAARLITRLVDAQAERGSACVALTGGGIGTAVLREVATAPARDAVDWRRLDVWWSDERFLPTGDAERNETAARSALLDHVNVDPERVHPMPAPGGSYGDDPAGGAQRYASALREAAGESAGFPRFDVCLLGVGPDAHVASLFPDHSASREEDQLAVALRDAPKPPPQRVTLTFPVLRGAREVWLVASGGEKADAVARSLDSTAGGAHVPAAGARGSERTLLLVDRPAARKLPPAFTAPSVA</sequence>
<comment type="function">
    <text evidence="2 7">Hydrolysis of 6-phosphogluconolactone to 6-phosphogluconate.</text>
</comment>
<comment type="similarity">
    <text evidence="4 7">Belongs to the glucosamine/galactosamine-6-phosphate isomerase family. 6-phosphogluconolactonase subfamily.</text>
</comment>
<dbReference type="NCBIfam" id="TIGR01198">
    <property type="entry name" value="pgl"/>
    <property type="match status" value="1"/>
</dbReference>
<comment type="catalytic activity">
    <reaction evidence="1 7">
        <text>6-phospho-D-glucono-1,5-lactone + H2O = 6-phospho-D-gluconate + H(+)</text>
        <dbReference type="Rhea" id="RHEA:12556"/>
        <dbReference type="ChEBI" id="CHEBI:15377"/>
        <dbReference type="ChEBI" id="CHEBI:15378"/>
        <dbReference type="ChEBI" id="CHEBI:57955"/>
        <dbReference type="ChEBI" id="CHEBI:58759"/>
        <dbReference type="EC" id="3.1.1.31"/>
    </reaction>
</comment>
<keyword evidence="7" id="KW-0378">Hydrolase</keyword>
<evidence type="ECO:0000259" key="8">
    <source>
        <dbReference type="Pfam" id="PF01182"/>
    </source>
</evidence>
<dbReference type="AlphaFoldDB" id="A0A543NHR2"/>
<dbReference type="InterPro" id="IPR039104">
    <property type="entry name" value="6PGL"/>
</dbReference>
<dbReference type="EMBL" id="VFQC01000001">
    <property type="protein sequence ID" value="TQN31382.1"/>
    <property type="molecule type" value="Genomic_DNA"/>
</dbReference>
<evidence type="ECO:0000256" key="1">
    <source>
        <dbReference type="ARBA" id="ARBA00000832"/>
    </source>
</evidence>
<dbReference type="Proteomes" id="UP000317422">
    <property type="component" value="Unassembled WGS sequence"/>
</dbReference>
<accession>A0A543NHR2</accession>
<dbReference type="InterPro" id="IPR037171">
    <property type="entry name" value="NagB/RpiA_transferase-like"/>
</dbReference>
<dbReference type="Pfam" id="PF01182">
    <property type="entry name" value="Glucosamine_iso"/>
    <property type="match status" value="1"/>
</dbReference>
<organism evidence="9 10">
    <name type="scientific">Haloactinospora alba</name>
    <dbReference type="NCBI Taxonomy" id="405555"/>
    <lineage>
        <taxon>Bacteria</taxon>
        <taxon>Bacillati</taxon>
        <taxon>Actinomycetota</taxon>
        <taxon>Actinomycetes</taxon>
        <taxon>Streptosporangiales</taxon>
        <taxon>Nocardiopsidaceae</taxon>
        <taxon>Haloactinospora</taxon>
    </lineage>
</organism>
<evidence type="ECO:0000256" key="7">
    <source>
        <dbReference type="RuleBase" id="RU365095"/>
    </source>
</evidence>
<comment type="pathway">
    <text evidence="3 7">Carbohydrate degradation; pentose phosphate pathway; D-ribulose 5-phosphate from D-glucose 6-phosphate (oxidative stage): step 2/3.</text>
</comment>
<reference evidence="9 10" key="1">
    <citation type="submission" date="2019-06" db="EMBL/GenBank/DDBJ databases">
        <title>Sequencing the genomes of 1000 actinobacteria strains.</title>
        <authorList>
            <person name="Klenk H.-P."/>
        </authorList>
    </citation>
    <scope>NUCLEOTIDE SEQUENCE [LARGE SCALE GENOMIC DNA]</scope>
    <source>
        <strain evidence="9 10">DSM 45015</strain>
    </source>
</reference>
<dbReference type="InterPro" id="IPR005900">
    <property type="entry name" value="6-phosphogluconolactonase_DevB"/>
</dbReference>
<dbReference type="GO" id="GO:0006098">
    <property type="term" value="P:pentose-phosphate shunt"/>
    <property type="evidence" value="ECO:0007669"/>
    <property type="project" value="UniProtKB-UniPathway"/>
</dbReference>
<name>A0A543NHR2_9ACTN</name>
<evidence type="ECO:0000256" key="6">
    <source>
        <dbReference type="ARBA" id="ARBA00020337"/>
    </source>
</evidence>
<comment type="caution">
    <text evidence="9">The sequence shown here is derived from an EMBL/GenBank/DDBJ whole genome shotgun (WGS) entry which is preliminary data.</text>
</comment>
<dbReference type="PANTHER" id="PTHR11054:SF0">
    <property type="entry name" value="6-PHOSPHOGLUCONOLACTONASE"/>
    <property type="match status" value="1"/>
</dbReference>
<evidence type="ECO:0000256" key="2">
    <source>
        <dbReference type="ARBA" id="ARBA00002681"/>
    </source>
</evidence>
<dbReference type="RefSeq" id="WP_141922690.1">
    <property type="nucleotide sequence ID" value="NZ_VFQC01000001.1"/>
</dbReference>
<dbReference type="Gene3D" id="3.40.50.1360">
    <property type="match status" value="1"/>
</dbReference>
<dbReference type="CDD" id="cd01400">
    <property type="entry name" value="6PGL"/>
    <property type="match status" value="1"/>
</dbReference>
<evidence type="ECO:0000313" key="10">
    <source>
        <dbReference type="Proteomes" id="UP000317422"/>
    </source>
</evidence>
<dbReference type="GO" id="GO:0005975">
    <property type="term" value="P:carbohydrate metabolic process"/>
    <property type="evidence" value="ECO:0007669"/>
    <property type="project" value="UniProtKB-UniRule"/>
</dbReference>
<dbReference type="GO" id="GO:0017057">
    <property type="term" value="F:6-phosphogluconolactonase activity"/>
    <property type="evidence" value="ECO:0007669"/>
    <property type="project" value="UniProtKB-UniRule"/>
</dbReference>
<evidence type="ECO:0000256" key="4">
    <source>
        <dbReference type="ARBA" id="ARBA00010662"/>
    </source>
</evidence>
<dbReference type="OrthoDB" id="9810967at2"/>
<evidence type="ECO:0000313" key="9">
    <source>
        <dbReference type="EMBL" id="TQN31382.1"/>
    </source>
</evidence>
<evidence type="ECO:0000256" key="3">
    <source>
        <dbReference type="ARBA" id="ARBA00004961"/>
    </source>
</evidence>
<gene>
    <name evidence="7" type="primary">pgl</name>
    <name evidence="9" type="ORF">FHX37_1283</name>
</gene>
<dbReference type="SUPFAM" id="SSF100950">
    <property type="entry name" value="NagB/RpiA/CoA transferase-like"/>
    <property type="match status" value="1"/>
</dbReference>
<proteinExistence type="inferred from homology"/>
<dbReference type="UniPathway" id="UPA00115">
    <property type="reaction ID" value="UER00409"/>
</dbReference>
<keyword evidence="10" id="KW-1185">Reference proteome</keyword>
<dbReference type="EC" id="3.1.1.31" evidence="5 7"/>
<evidence type="ECO:0000256" key="5">
    <source>
        <dbReference type="ARBA" id="ARBA00013198"/>
    </source>
</evidence>
<dbReference type="InterPro" id="IPR006148">
    <property type="entry name" value="Glc/Gal-6P_isomerase"/>
</dbReference>
<protein>
    <recommendedName>
        <fullName evidence="6 7">6-phosphogluconolactonase</fullName>
        <shortName evidence="7">6PGL</shortName>
        <ecNumber evidence="5 7">3.1.1.31</ecNumber>
    </recommendedName>
</protein>
<dbReference type="PANTHER" id="PTHR11054">
    <property type="entry name" value="6-PHOSPHOGLUCONOLACTONASE"/>
    <property type="match status" value="1"/>
</dbReference>
<feature type="domain" description="Glucosamine/galactosamine-6-phosphate isomerase" evidence="8">
    <location>
        <begin position="13"/>
        <end position="239"/>
    </location>
</feature>